<organism evidence="2 3">
    <name type="scientific">Psychroserpens burtonensis</name>
    <dbReference type="NCBI Taxonomy" id="49278"/>
    <lineage>
        <taxon>Bacteria</taxon>
        <taxon>Pseudomonadati</taxon>
        <taxon>Bacteroidota</taxon>
        <taxon>Flavobacteriia</taxon>
        <taxon>Flavobacteriales</taxon>
        <taxon>Flavobacteriaceae</taxon>
        <taxon>Psychroserpens</taxon>
    </lineage>
</organism>
<proteinExistence type="predicted"/>
<comment type="caution">
    <text evidence="2">The sequence shown here is derived from an EMBL/GenBank/DDBJ whole genome shotgun (WGS) entry which is preliminary data.</text>
</comment>
<sequence length="113" mass="13142">MFQPTNDGIKKWVEIYDKSVNYSGHQILKDITFRGDESKLSEFAKKKLPELESHSKITTHHIRKFRPKGNNSKNQKHRQTINDKLIGYGIFGMLVIVLILILVGFITVIDWVF</sequence>
<keyword evidence="1" id="KW-0472">Membrane</keyword>
<keyword evidence="1" id="KW-0812">Transmembrane</keyword>
<accession>A0A5C7B6W1</accession>
<evidence type="ECO:0000313" key="3">
    <source>
        <dbReference type="Proteomes" id="UP000321938"/>
    </source>
</evidence>
<evidence type="ECO:0000256" key="1">
    <source>
        <dbReference type="SAM" id="Phobius"/>
    </source>
</evidence>
<dbReference type="OrthoDB" id="1377220at2"/>
<dbReference type="AlphaFoldDB" id="A0A5C7B6W1"/>
<reference evidence="2 3" key="1">
    <citation type="submission" date="2019-08" db="EMBL/GenBank/DDBJ databases">
        <title>Genome of Psychroserpens burtonensis ACAM 167.</title>
        <authorList>
            <person name="Bowman J.P."/>
        </authorList>
    </citation>
    <scope>NUCLEOTIDE SEQUENCE [LARGE SCALE GENOMIC DNA]</scope>
    <source>
        <strain evidence="2 3">ACAM 167</strain>
    </source>
</reference>
<feature type="transmembrane region" description="Helical" evidence="1">
    <location>
        <begin position="85"/>
        <end position="109"/>
    </location>
</feature>
<dbReference type="EMBL" id="VOSB01000011">
    <property type="protein sequence ID" value="TXE17636.1"/>
    <property type="molecule type" value="Genomic_DNA"/>
</dbReference>
<gene>
    <name evidence="2" type="ORF">ES692_08715</name>
</gene>
<protein>
    <submittedName>
        <fullName evidence="2">Uncharacterized protein</fullName>
    </submittedName>
</protein>
<evidence type="ECO:0000313" key="2">
    <source>
        <dbReference type="EMBL" id="TXE17636.1"/>
    </source>
</evidence>
<keyword evidence="3" id="KW-1185">Reference proteome</keyword>
<dbReference type="InterPro" id="IPR046491">
    <property type="entry name" value="DUF6584"/>
</dbReference>
<dbReference type="Pfam" id="PF20225">
    <property type="entry name" value="DUF6584"/>
    <property type="match status" value="1"/>
</dbReference>
<keyword evidence="1" id="KW-1133">Transmembrane helix</keyword>
<dbReference type="Proteomes" id="UP000321938">
    <property type="component" value="Unassembled WGS sequence"/>
</dbReference>
<name>A0A5C7B6W1_9FLAO</name>